<dbReference type="InterPro" id="IPR013342">
    <property type="entry name" value="Mandelate_racemase_C"/>
</dbReference>
<dbReference type="PANTHER" id="PTHR48080:SF2">
    <property type="entry name" value="D-GALACTONATE DEHYDRATASE"/>
    <property type="match status" value="1"/>
</dbReference>
<dbReference type="EMBL" id="CAEZSJ010000005">
    <property type="protein sequence ID" value="CAB4531938.1"/>
    <property type="molecule type" value="Genomic_DNA"/>
</dbReference>
<dbReference type="InterPro" id="IPR036849">
    <property type="entry name" value="Enolase-like_C_sf"/>
</dbReference>
<sequence>MKITKVETIRPLSHPSSLWIQLHDDEGNVGLGETFFSQSVIEEYIHTIAAPIILNTPLLNPELMNFILRPYVGFQGGGIEVRAIGGLDIALWDLWGKRKNSPLSELLGGQVHSEIDVYNTCAGTGYMSKTASQSPKNWGLEDNEKPKYDDLNGFLHRPKELARDLLDSGIKGMKIWPFDFAAERTKGTHISKSELESGLKIVSDIRDEVGMDMNLMIELHALWNRPSAEIIMNSLDEFSPYWIEDPLRPDSVDAINILRSNTGMRIALGETSVGRREVLPLLQGGVIDYLTLDIQWTGGLTEARKMASLADTFAIPIAPHDCTGPVSLATSTHFSLSQPNGFLQETCRAFIYSWYDEFTEGIPVIKGGKISARQEPGHGVILKDWLFTSPEVVIRTSE</sequence>
<dbReference type="InterPro" id="IPR013341">
    <property type="entry name" value="Mandelate_racemase_N_dom"/>
</dbReference>
<accession>A0A6J6B063</accession>
<feature type="domain" description="Mandelate racemase/muconate lactonizing enzyme C-terminal" evidence="2">
    <location>
        <begin position="158"/>
        <end position="265"/>
    </location>
</feature>
<dbReference type="InterPro" id="IPR034593">
    <property type="entry name" value="DgoD-like"/>
</dbReference>
<evidence type="ECO:0000259" key="2">
    <source>
        <dbReference type="SMART" id="SM00922"/>
    </source>
</evidence>
<dbReference type="PANTHER" id="PTHR48080">
    <property type="entry name" value="D-GALACTONATE DEHYDRATASE-RELATED"/>
    <property type="match status" value="1"/>
</dbReference>
<dbReference type="SMART" id="SM00922">
    <property type="entry name" value="MR_MLE"/>
    <property type="match status" value="1"/>
</dbReference>
<gene>
    <name evidence="3" type="ORF">UFOPK1425_00057</name>
</gene>
<evidence type="ECO:0000313" key="3">
    <source>
        <dbReference type="EMBL" id="CAB4531938.1"/>
    </source>
</evidence>
<dbReference type="Gene3D" id="3.20.20.120">
    <property type="entry name" value="Enolase-like C-terminal domain"/>
    <property type="match status" value="1"/>
</dbReference>
<dbReference type="InterPro" id="IPR029065">
    <property type="entry name" value="Enolase_C-like"/>
</dbReference>
<proteinExistence type="predicted"/>
<dbReference type="InterPro" id="IPR029017">
    <property type="entry name" value="Enolase-like_N"/>
</dbReference>
<name>A0A6J6B063_9ZZZZ</name>
<dbReference type="PROSITE" id="PS00908">
    <property type="entry name" value="MR_MLE_1"/>
    <property type="match status" value="1"/>
</dbReference>
<evidence type="ECO:0000256" key="1">
    <source>
        <dbReference type="ARBA" id="ARBA00023239"/>
    </source>
</evidence>
<dbReference type="Pfam" id="PF13378">
    <property type="entry name" value="MR_MLE_C"/>
    <property type="match status" value="1"/>
</dbReference>
<dbReference type="InterPro" id="IPR018110">
    <property type="entry name" value="Mandel_Rmase/mucon_lact_enz_CS"/>
</dbReference>
<keyword evidence="1" id="KW-0456">Lyase</keyword>
<dbReference type="AlphaFoldDB" id="A0A6J6B063"/>
<dbReference type="CDD" id="cd03316">
    <property type="entry name" value="MR_like"/>
    <property type="match status" value="1"/>
</dbReference>
<dbReference type="SUPFAM" id="SSF54826">
    <property type="entry name" value="Enolase N-terminal domain-like"/>
    <property type="match status" value="1"/>
</dbReference>
<dbReference type="GO" id="GO:0016829">
    <property type="term" value="F:lyase activity"/>
    <property type="evidence" value="ECO:0007669"/>
    <property type="project" value="UniProtKB-KW"/>
</dbReference>
<dbReference type="SFLD" id="SFLDG00179">
    <property type="entry name" value="mandelate_racemase"/>
    <property type="match status" value="1"/>
</dbReference>
<reference evidence="3" key="1">
    <citation type="submission" date="2020-05" db="EMBL/GenBank/DDBJ databases">
        <authorList>
            <person name="Chiriac C."/>
            <person name="Salcher M."/>
            <person name="Ghai R."/>
            <person name="Kavagutti S V."/>
        </authorList>
    </citation>
    <scope>NUCLEOTIDE SEQUENCE</scope>
</reference>
<dbReference type="Gene3D" id="3.30.390.10">
    <property type="entry name" value="Enolase-like, N-terminal domain"/>
    <property type="match status" value="1"/>
</dbReference>
<dbReference type="SFLD" id="SFLDS00001">
    <property type="entry name" value="Enolase"/>
    <property type="match status" value="1"/>
</dbReference>
<dbReference type="SUPFAM" id="SSF51604">
    <property type="entry name" value="Enolase C-terminal domain-like"/>
    <property type="match status" value="1"/>
</dbReference>
<organism evidence="3">
    <name type="scientific">freshwater metagenome</name>
    <dbReference type="NCBI Taxonomy" id="449393"/>
    <lineage>
        <taxon>unclassified sequences</taxon>
        <taxon>metagenomes</taxon>
        <taxon>ecological metagenomes</taxon>
    </lineage>
</organism>
<protein>
    <submittedName>
        <fullName evidence="3">Unannotated protein</fullName>
    </submittedName>
</protein>
<dbReference type="GO" id="GO:0009063">
    <property type="term" value="P:amino acid catabolic process"/>
    <property type="evidence" value="ECO:0007669"/>
    <property type="project" value="InterPro"/>
</dbReference>
<dbReference type="Pfam" id="PF02746">
    <property type="entry name" value="MR_MLE_N"/>
    <property type="match status" value="1"/>
</dbReference>